<accession>A0A3R9Z8G1</accession>
<keyword evidence="2" id="KW-0732">Signal</keyword>
<comment type="caution">
    <text evidence="4">The sequence shown here is derived from an EMBL/GenBank/DDBJ whole genome shotgun (WGS) entry which is preliminary data.</text>
</comment>
<evidence type="ECO:0000256" key="2">
    <source>
        <dbReference type="SAM" id="SignalP"/>
    </source>
</evidence>
<sequence>MVLVLLALFVATFAAAQTFPKLTGRVVDEAHLLRPEQVMDISSKSAALEAQSGGRQLVVATVPDLQGQVISDYAYNLGRAWGIGQKGKDDGVILLVAPKERKVWIATGYGAGAYMTDAVSGEIIREKILPRFRAGDMGGGIVDGATEIARVMSLPPDQAQAQAAQAGQRSASRNQESAGLMPVLFWIFIILFVIIPLVRRLGGRRYRRGGGWGGPIILWGPGTGGSSSSTWGGGSSWGSGGGFGGGGGFSGGGGSFGGGGAGGSW</sequence>
<dbReference type="PANTHER" id="PTHR30373">
    <property type="entry name" value="UPF0603 PROTEIN YGCG"/>
    <property type="match status" value="1"/>
</dbReference>
<protein>
    <submittedName>
        <fullName evidence="4">TPM domain-containing protein</fullName>
    </submittedName>
</protein>
<feature type="transmembrane region" description="Helical" evidence="1">
    <location>
        <begin position="179"/>
        <end position="198"/>
    </location>
</feature>
<keyword evidence="1" id="KW-0812">Transmembrane</keyword>
<evidence type="ECO:0000256" key="1">
    <source>
        <dbReference type="SAM" id="Phobius"/>
    </source>
</evidence>
<evidence type="ECO:0000313" key="4">
    <source>
        <dbReference type="EMBL" id="RST32272.1"/>
    </source>
</evidence>
<evidence type="ECO:0000259" key="3">
    <source>
        <dbReference type="Pfam" id="PF04536"/>
    </source>
</evidence>
<dbReference type="InterPro" id="IPR007621">
    <property type="entry name" value="TPM_dom"/>
</dbReference>
<dbReference type="OrthoDB" id="9810918at2"/>
<keyword evidence="1" id="KW-0472">Membrane</keyword>
<feature type="signal peptide" evidence="2">
    <location>
        <begin position="1"/>
        <end position="16"/>
    </location>
</feature>
<keyword evidence="1" id="KW-1133">Transmembrane helix</keyword>
<dbReference type="RefSeq" id="WP_126720222.1">
    <property type="nucleotide sequence ID" value="NZ_RWJF01000001.1"/>
</dbReference>
<feature type="chain" id="PRO_5018643194" evidence="2">
    <location>
        <begin position="17"/>
        <end position="265"/>
    </location>
</feature>
<gene>
    <name evidence="4" type="ORF">HMF7854_12830</name>
</gene>
<proteinExistence type="predicted"/>
<evidence type="ECO:0000313" key="5">
    <source>
        <dbReference type="Proteomes" id="UP000274661"/>
    </source>
</evidence>
<dbReference type="Gene3D" id="3.10.310.50">
    <property type="match status" value="1"/>
</dbReference>
<organism evidence="4 5">
    <name type="scientific">Sphingomonas ginkgonis</name>
    <dbReference type="NCBI Taxonomy" id="2315330"/>
    <lineage>
        <taxon>Bacteria</taxon>
        <taxon>Pseudomonadati</taxon>
        <taxon>Pseudomonadota</taxon>
        <taxon>Alphaproteobacteria</taxon>
        <taxon>Sphingomonadales</taxon>
        <taxon>Sphingomonadaceae</taxon>
        <taxon>Sphingomonas</taxon>
    </lineage>
</organism>
<dbReference type="AlphaFoldDB" id="A0A3R9Z8G1"/>
<keyword evidence="5" id="KW-1185">Reference proteome</keyword>
<reference evidence="4 5" key="1">
    <citation type="submission" date="2018-12" db="EMBL/GenBank/DDBJ databases">
        <title>Sphingomonas sp. HMF7854 Genome sequencing and assembly.</title>
        <authorList>
            <person name="Cha I."/>
            <person name="Kang H."/>
            <person name="Kim H."/>
            <person name="Kang J."/>
            <person name="Joh K."/>
        </authorList>
    </citation>
    <scope>NUCLEOTIDE SEQUENCE [LARGE SCALE GENOMIC DNA]</scope>
    <source>
        <strain evidence="4 5">HMF7854</strain>
    </source>
</reference>
<dbReference type="Pfam" id="PF04536">
    <property type="entry name" value="TPM_phosphatase"/>
    <property type="match status" value="1"/>
</dbReference>
<dbReference type="PANTHER" id="PTHR30373:SF2">
    <property type="entry name" value="UPF0603 PROTEIN YGCG"/>
    <property type="match status" value="1"/>
</dbReference>
<name>A0A3R9Z8G1_9SPHN</name>
<feature type="domain" description="TPM" evidence="3">
    <location>
        <begin position="26"/>
        <end position="150"/>
    </location>
</feature>
<dbReference type="Proteomes" id="UP000274661">
    <property type="component" value="Unassembled WGS sequence"/>
</dbReference>
<dbReference type="EMBL" id="RWJF01000001">
    <property type="protein sequence ID" value="RST32272.1"/>
    <property type="molecule type" value="Genomic_DNA"/>
</dbReference>